<evidence type="ECO:0000256" key="2">
    <source>
        <dbReference type="ARBA" id="ARBA00022448"/>
    </source>
</evidence>
<feature type="transmembrane region" description="Helical" evidence="7">
    <location>
        <begin position="721"/>
        <end position="739"/>
    </location>
</feature>
<dbReference type="Gene3D" id="1.20.1740.10">
    <property type="entry name" value="Amino acid/polyamine transporter I"/>
    <property type="match status" value="1"/>
</dbReference>
<feature type="transmembrane region" description="Helical" evidence="7">
    <location>
        <begin position="641"/>
        <end position="664"/>
    </location>
</feature>
<evidence type="ECO:0008006" key="10">
    <source>
        <dbReference type="Google" id="ProtNLM"/>
    </source>
</evidence>
<dbReference type="PANTHER" id="PTHR43243:SF4">
    <property type="entry name" value="CATIONIC AMINO ACID TRANSPORTER 4"/>
    <property type="match status" value="1"/>
</dbReference>
<keyword evidence="9" id="KW-1185">Reference proteome</keyword>
<dbReference type="PANTHER" id="PTHR43243">
    <property type="entry name" value="INNER MEMBRANE TRANSPORTER YGJI-RELATED"/>
    <property type="match status" value="1"/>
</dbReference>
<dbReference type="Pfam" id="PF13520">
    <property type="entry name" value="AA_permease_2"/>
    <property type="match status" value="1"/>
</dbReference>
<feature type="transmembrane region" description="Helical" evidence="7">
    <location>
        <begin position="355"/>
        <end position="377"/>
    </location>
</feature>
<feature type="transmembrane region" description="Helical" evidence="7">
    <location>
        <begin position="428"/>
        <end position="454"/>
    </location>
</feature>
<comment type="caution">
    <text evidence="8">The sequence shown here is derived from an EMBL/GenBank/DDBJ whole genome shotgun (WGS) entry which is preliminary data.</text>
</comment>
<organism evidence="8 9">
    <name type="scientific">Pseudoxanthomonas broegbernensis</name>
    <dbReference type="NCBI Taxonomy" id="83619"/>
    <lineage>
        <taxon>Bacteria</taxon>
        <taxon>Pseudomonadati</taxon>
        <taxon>Pseudomonadota</taxon>
        <taxon>Gammaproteobacteria</taxon>
        <taxon>Lysobacterales</taxon>
        <taxon>Lysobacteraceae</taxon>
        <taxon>Pseudoxanthomonas</taxon>
    </lineage>
</organism>
<feature type="transmembrane region" description="Helical" evidence="7">
    <location>
        <begin position="491"/>
        <end position="511"/>
    </location>
</feature>
<feature type="transmembrane region" description="Helical" evidence="7">
    <location>
        <begin position="383"/>
        <end position="407"/>
    </location>
</feature>
<dbReference type="Proteomes" id="UP000462066">
    <property type="component" value="Unassembled WGS sequence"/>
</dbReference>
<gene>
    <name evidence="8" type="ORF">B1992_07400</name>
</gene>
<feature type="region of interest" description="Disordered" evidence="6">
    <location>
        <begin position="211"/>
        <end position="234"/>
    </location>
</feature>
<evidence type="ECO:0000256" key="3">
    <source>
        <dbReference type="ARBA" id="ARBA00022692"/>
    </source>
</evidence>
<dbReference type="EMBL" id="MWIP01000005">
    <property type="protein sequence ID" value="KAF1686756.1"/>
    <property type="molecule type" value="Genomic_DNA"/>
</dbReference>
<feature type="transmembrane region" description="Helical" evidence="7">
    <location>
        <begin position="697"/>
        <end position="715"/>
    </location>
</feature>
<feature type="compositionally biased region" description="Basic residues" evidence="6">
    <location>
        <begin position="220"/>
        <end position="234"/>
    </location>
</feature>
<evidence type="ECO:0000256" key="4">
    <source>
        <dbReference type="ARBA" id="ARBA00022989"/>
    </source>
</evidence>
<reference evidence="8 9" key="1">
    <citation type="submission" date="2017-10" db="EMBL/GenBank/DDBJ databases">
        <title>Whole genome sequencing of Pseudoxanthomonas broegbernensis DSM 12573(T).</title>
        <authorList>
            <person name="Kumar S."/>
            <person name="Bansal K."/>
            <person name="Kaur A."/>
            <person name="Patil P."/>
            <person name="Sharma S."/>
            <person name="Patil P.B."/>
        </authorList>
    </citation>
    <scope>NUCLEOTIDE SEQUENCE [LARGE SCALE GENOMIC DNA]</scope>
    <source>
        <strain evidence="8 9">DSM 12573</strain>
    </source>
</reference>
<feature type="compositionally biased region" description="Basic and acidic residues" evidence="6">
    <location>
        <begin position="279"/>
        <end position="295"/>
    </location>
</feature>
<evidence type="ECO:0000256" key="5">
    <source>
        <dbReference type="ARBA" id="ARBA00023136"/>
    </source>
</evidence>
<feature type="transmembrane region" description="Helical" evidence="7">
    <location>
        <begin position="557"/>
        <end position="576"/>
    </location>
</feature>
<dbReference type="AlphaFoldDB" id="A0A7V8GMY4"/>
<proteinExistence type="predicted"/>
<feature type="transmembrane region" description="Helical" evidence="7">
    <location>
        <begin position="793"/>
        <end position="813"/>
    </location>
</feature>
<feature type="region of interest" description="Disordered" evidence="6">
    <location>
        <begin position="279"/>
        <end position="301"/>
    </location>
</feature>
<keyword evidence="4 7" id="KW-1133">Transmembrane helix</keyword>
<evidence type="ECO:0000256" key="6">
    <source>
        <dbReference type="SAM" id="MobiDB-lite"/>
    </source>
</evidence>
<evidence type="ECO:0000256" key="1">
    <source>
        <dbReference type="ARBA" id="ARBA00004141"/>
    </source>
</evidence>
<protein>
    <recommendedName>
        <fullName evidence="10">Amino acid permease</fullName>
    </recommendedName>
</protein>
<feature type="region of interest" description="Disordered" evidence="6">
    <location>
        <begin position="109"/>
        <end position="146"/>
    </location>
</feature>
<accession>A0A7V8GMY4</accession>
<evidence type="ECO:0000313" key="9">
    <source>
        <dbReference type="Proteomes" id="UP000462066"/>
    </source>
</evidence>
<feature type="compositionally biased region" description="Basic residues" evidence="6">
    <location>
        <begin position="124"/>
        <end position="134"/>
    </location>
</feature>
<dbReference type="GO" id="GO:0016020">
    <property type="term" value="C:membrane"/>
    <property type="evidence" value="ECO:0007669"/>
    <property type="project" value="UniProtKB-SubCell"/>
</dbReference>
<feature type="region of interest" description="Disordered" evidence="6">
    <location>
        <begin position="179"/>
        <end position="198"/>
    </location>
</feature>
<evidence type="ECO:0000256" key="7">
    <source>
        <dbReference type="SAM" id="Phobius"/>
    </source>
</evidence>
<feature type="transmembrane region" description="Helical" evidence="7">
    <location>
        <begin position="760"/>
        <end position="781"/>
    </location>
</feature>
<feature type="transmembrane region" description="Helical" evidence="7">
    <location>
        <begin position="597"/>
        <end position="621"/>
    </location>
</feature>
<feature type="transmembrane region" description="Helical" evidence="7">
    <location>
        <begin position="518"/>
        <end position="537"/>
    </location>
</feature>
<keyword evidence="3 7" id="KW-0812">Transmembrane</keyword>
<keyword evidence="2" id="KW-0813">Transport</keyword>
<sequence>MGAAGGAGAGLGRGRAGVRLAVAAHAAAVAPARPGERQARGRRRAAGGRVLARVRSGALRGAPFRRPRRRWRAGAGHGGDARRAGAGRQRAAAAARLWRVRPFGRGGVRAAGAGAGRPGLGTRGRARARRRRARQPVVGRGAAHRQEEDLHRLHRLRRAPGRCRLHRARAHRRLRPVRRRHPGGRGVHDAPGIVGRDDRAGRVRGRADLAGVLRGPPDRRPRHPGLGRPGRPGRARLRGQLLALRQPARGRVSGAAGHRRGRRRRGLVLGAAEVRDQGARADHGRAADPVADRCRGRPPRAAGCVSRRGAAGDVPGLRHLGGGAALGRGAAARARDRPVNGAAPALRRGLTWRSLLVLGIANILGAGVYVMTGTAAAQYAGPAVVVSFGLAGAACVLVGLCYAELAACMPESGSAYTYCRRMLGLGPAWALGWLLFLEFSAGAALLAVGFSGYLGSLLGDLGLALPAALSTPLVRAGGSGGQVALELGHGINLVAGLAVLAAGAVMAWGISHSSRANAVLVVIKVAVLVGFVAVGAGAVDASHWRPFVPPNEGGFAYGWQGVMRAASLLFFAFLGFETVSTAAAETADPQRDVPLGILGSLGVCTLLYGLVAVVLTGLVPFRELGVPDPIAIAVDRIGMPGFAVLIKVGALAGLASVLLANAFGHSRVCYAMARDGLLPGLFAVVHARRGSLWQANLVLAALAAVGAALLPIAVIADIVSFGVAFMFSTVAFALMRLRGGQPHAGHRFRVPLGGPTVRGTWLGVVPVLAIACSAAMVLPVALDILGQLRRGDWLPALLLGAYGALGAALYFGYGRARARGLAVASLPVPPASTGTVA</sequence>
<keyword evidence="5 7" id="KW-0472">Membrane</keyword>
<dbReference type="GO" id="GO:0015171">
    <property type="term" value="F:amino acid transmembrane transporter activity"/>
    <property type="evidence" value="ECO:0007669"/>
    <property type="project" value="TreeGrafter"/>
</dbReference>
<comment type="subcellular location">
    <subcellularLocation>
        <location evidence="1">Membrane</location>
        <topology evidence="1">Multi-pass membrane protein</topology>
    </subcellularLocation>
</comment>
<name>A0A7V8GMY4_9GAMM</name>
<evidence type="ECO:0000313" key="8">
    <source>
        <dbReference type="EMBL" id="KAF1686756.1"/>
    </source>
</evidence>
<feature type="compositionally biased region" description="Gly residues" evidence="6">
    <location>
        <begin position="109"/>
        <end position="122"/>
    </location>
</feature>
<dbReference type="InterPro" id="IPR002293">
    <property type="entry name" value="AA/rel_permease1"/>
</dbReference>